<evidence type="ECO:0000313" key="3">
    <source>
        <dbReference type="Proteomes" id="UP000026941"/>
    </source>
</evidence>
<dbReference type="Pfam" id="PF01936">
    <property type="entry name" value="NYN"/>
    <property type="match status" value="1"/>
</dbReference>
<dbReference type="Gene3D" id="3.40.50.1010">
    <property type="entry name" value="5'-nuclease"/>
    <property type="match status" value="1"/>
</dbReference>
<comment type="caution">
    <text evidence="2">The sequence shown here is derived from an EMBL/GenBank/DDBJ whole genome shotgun (WGS) entry which is preliminary data.</text>
</comment>
<dbReference type="Proteomes" id="UP000026941">
    <property type="component" value="Unassembled WGS sequence"/>
</dbReference>
<organism evidence="2 3">
    <name type="scientific">Rhizobium rhizogenes NBRC 13257</name>
    <dbReference type="NCBI Taxonomy" id="1220581"/>
    <lineage>
        <taxon>Bacteria</taxon>
        <taxon>Pseudomonadati</taxon>
        <taxon>Pseudomonadota</taxon>
        <taxon>Alphaproteobacteria</taxon>
        <taxon>Hyphomicrobiales</taxon>
        <taxon>Rhizobiaceae</taxon>
        <taxon>Rhizobium/Agrobacterium group</taxon>
        <taxon>Rhizobium</taxon>
    </lineage>
</organism>
<accession>A0AA87Q246</accession>
<dbReference type="RefSeq" id="WP_042469865.1">
    <property type="nucleotide sequence ID" value="NZ_BAYX01000001.1"/>
</dbReference>
<proteinExistence type="predicted"/>
<evidence type="ECO:0000259" key="1">
    <source>
        <dbReference type="Pfam" id="PF01936"/>
    </source>
</evidence>
<name>A0AA87Q246_RHIRH</name>
<dbReference type="EMBL" id="BAYX01000001">
    <property type="protein sequence ID" value="GAJ91054.1"/>
    <property type="molecule type" value="Genomic_DNA"/>
</dbReference>
<gene>
    <name evidence="2" type="ORF">RRH01S_01_05250</name>
</gene>
<feature type="domain" description="NYN" evidence="1">
    <location>
        <begin position="10"/>
        <end position="184"/>
    </location>
</feature>
<reference evidence="2 3" key="1">
    <citation type="submission" date="2014-05" db="EMBL/GenBank/DDBJ databases">
        <title>Whole genome shotgun sequence of Rhizobium rhizogenes NBRC 13257.</title>
        <authorList>
            <person name="Katano-Makiyama Y."/>
            <person name="Hosoyama A."/>
            <person name="Hashimoto M."/>
            <person name="Hosoyama Y."/>
            <person name="Noguchi M."/>
            <person name="Tsuchikane K."/>
            <person name="Kimura A."/>
            <person name="Ohji S."/>
            <person name="Ichikawa N."/>
            <person name="Yamazoe A."/>
            <person name="Fujita N."/>
        </authorList>
    </citation>
    <scope>NUCLEOTIDE SEQUENCE [LARGE SCALE GENOMIC DNA]</scope>
    <source>
        <strain evidence="2 3">NBRC 13257</strain>
    </source>
</reference>
<protein>
    <recommendedName>
        <fullName evidence="1">NYN domain-containing protein</fullName>
    </recommendedName>
</protein>
<dbReference type="GO" id="GO:0004540">
    <property type="term" value="F:RNA nuclease activity"/>
    <property type="evidence" value="ECO:0007669"/>
    <property type="project" value="InterPro"/>
</dbReference>
<dbReference type="InterPro" id="IPR021139">
    <property type="entry name" value="NYN"/>
</dbReference>
<evidence type="ECO:0000313" key="2">
    <source>
        <dbReference type="EMBL" id="GAJ91054.1"/>
    </source>
</evidence>
<dbReference type="AlphaFoldDB" id="A0AA87Q246"/>
<sequence length="210" mass="23453">MADQVVRSPRIRIFVDFWNFSLSLRRVDENHKIDWKKVAPVLTNEAAALVGGPVACAYEAMHVFGSYDPAKPNDVKFKNWYTTWLDKQPGVHVELLERQKKRTHAKCPHCQGEQTACIHCGSDPRGTEEKGVDTRIGTEMISLAWSNGYEIAVLASADRDFVPVADFLQTKGIKVIHAAFPPSGSQLSQRCWGNFDVIKIMNQFALPPGG</sequence>